<sequence>MTTLVLTSDECESLLDHRQVMAALERAHAALTTGAAEQPRPAAMRPATADAADPHGPALLPMAATWLGLAVVKTLSDIPRNRERGLPAQRSTVALYDAETAECLALIDGRTLTRIRTASATGLATRLLARPGSRVLGLIGAGALALEHLRSHQCLGYDEVVVWSRSDRTAQVLAEIAPADVSVTIAETPGEVVANADVVCTLTPSVDPILTAAELRPGLHINAVGSPPRPHFRELAADVLARANLVVVDALDVALHESGNIAAGAVDAAALVELGDIVTGAHPGRRGGREVTVFNSVGIGLQDLAAAELARSRARSAGVGREFDLRG</sequence>
<dbReference type="Gene3D" id="3.40.50.720">
    <property type="entry name" value="NAD(P)-binding Rossmann-like Domain"/>
    <property type="match status" value="1"/>
</dbReference>
<dbReference type="EMBL" id="JBIAQY010000001">
    <property type="protein sequence ID" value="MFF3566611.1"/>
    <property type="molecule type" value="Genomic_DNA"/>
</dbReference>
<dbReference type="PIRSF" id="PIRSF001439">
    <property type="entry name" value="CryM"/>
    <property type="match status" value="1"/>
</dbReference>
<dbReference type="SUPFAM" id="SSF51735">
    <property type="entry name" value="NAD(P)-binding Rossmann-fold domains"/>
    <property type="match status" value="1"/>
</dbReference>
<dbReference type="InterPro" id="IPR003462">
    <property type="entry name" value="ODC_Mu_crystall"/>
</dbReference>
<dbReference type="Gene3D" id="3.30.1780.10">
    <property type="entry name" value="ornithine cyclodeaminase, domain 1"/>
    <property type="match status" value="1"/>
</dbReference>
<accession>A0ABW6RRI4</accession>
<reference evidence="1 2" key="1">
    <citation type="submission" date="2024-10" db="EMBL/GenBank/DDBJ databases">
        <title>The Natural Products Discovery Center: Release of the First 8490 Sequenced Strains for Exploring Actinobacteria Biosynthetic Diversity.</title>
        <authorList>
            <person name="Kalkreuter E."/>
            <person name="Kautsar S.A."/>
            <person name="Yang D."/>
            <person name="Bader C.D."/>
            <person name="Teijaro C.N."/>
            <person name="Fluegel L."/>
            <person name="Davis C.M."/>
            <person name="Simpson J.R."/>
            <person name="Lauterbach L."/>
            <person name="Steele A.D."/>
            <person name="Gui C."/>
            <person name="Meng S."/>
            <person name="Li G."/>
            <person name="Viehrig K."/>
            <person name="Ye F."/>
            <person name="Su P."/>
            <person name="Kiefer A.F."/>
            <person name="Nichols A."/>
            <person name="Cepeda A.J."/>
            <person name="Yan W."/>
            <person name="Fan B."/>
            <person name="Jiang Y."/>
            <person name="Adhikari A."/>
            <person name="Zheng C.-J."/>
            <person name="Schuster L."/>
            <person name="Cowan T.M."/>
            <person name="Smanski M.J."/>
            <person name="Chevrette M.G."/>
            <person name="De Carvalho L.P.S."/>
            <person name="Shen B."/>
        </authorList>
    </citation>
    <scope>NUCLEOTIDE SEQUENCE [LARGE SCALE GENOMIC DNA]</scope>
    <source>
        <strain evidence="1 2">NPDC002593</strain>
    </source>
</reference>
<keyword evidence="2" id="KW-1185">Reference proteome</keyword>
<proteinExistence type="predicted"/>
<dbReference type="PANTHER" id="PTHR13812:SF19">
    <property type="entry name" value="KETIMINE REDUCTASE MU-CRYSTALLIN"/>
    <property type="match status" value="1"/>
</dbReference>
<dbReference type="RefSeq" id="WP_040818677.1">
    <property type="nucleotide sequence ID" value="NZ_JBIAQY010000001.1"/>
</dbReference>
<evidence type="ECO:0000313" key="1">
    <source>
        <dbReference type="EMBL" id="MFF3566611.1"/>
    </source>
</evidence>
<dbReference type="InterPro" id="IPR023401">
    <property type="entry name" value="ODC_N"/>
</dbReference>
<organism evidence="1 2">
    <name type="scientific">Nocardia jiangxiensis</name>
    <dbReference type="NCBI Taxonomy" id="282685"/>
    <lineage>
        <taxon>Bacteria</taxon>
        <taxon>Bacillati</taxon>
        <taxon>Actinomycetota</taxon>
        <taxon>Actinomycetes</taxon>
        <taxon>Mycobacteriales</taxon>
        <taxon>Nocardiaceae</taxon>
        <taxon>Nocardia</taxon>
    </lineage>
</organism>
<protein>
    <submittedName>
        <fullName evidence="1">Ornithine cyclodeaminase family protein</fullName>
    </submittedName>
</protein>
<comment type="caution">
    <text evidence="1">The sequence shown here is derived from an EMBL/GenBank/DDBJ whole genome shotgun (WGS) entry which is preliminary data.</text>
</comment>
<dbReference type="PANTHER" id="PTHR13812">
    <property type="entry name" value="KETIMINE REDUCTASE MU-CRYSTALLIN"/>
    <property type="match status" value="1"/>
</dbReference>
<name>A0ABW6RRI4_9NOCA</name>
<dbReference type="Pfam" id="PF02423">
    <property type="entry name" value="OCD_Mu_crystall"/>
    <property type="match status" value="1"/>
</dbReference>
<evidence type="ECO:0000313" key="2">
    <source>
        <dbReference type="Proteomes" id="UP001601992"/>
    </source>
</evidence>
<dbReference type="Proteomes" id="UP001601992">
    <property type="component" value="Unassembled WGS sequence"/>
</dbReference>
<dbReference type="InterPro" id="IPR036291">
    <property type="entry name" value="NAD(P)-bd_dom_sf"/>
</dbReference>
<gene>
    <name evidence="1" type="ORF">ACFYXQ_02400</name>
</gene>